<feature type="region of interest" description="Disordered" evidence="1">
    <location>
        <begin position="1"/>
        <end position="86"/>
    </location>
</feature>
<dbReference type="RefSeq" id="WP_389828704.1">
    <property type="nucleotide sequence ID" value="NZ_JBIAJP010000003.1"/>
</dbReference>
<feature type="compositionally biased region" description="Low complexity" evidence="1">
    <location>
        <begin position="37"/>
        <end position="50"/>
    </location>
</feature>
<evidence type="ECO:0000313" key="3">
    <source>
        <dbReference type="Proteomes" id="UP001601422"/>
    </source>
</evidence>
<dbReference type="EMBL" id="JBIAJP010000003">
    <property type="protein sequence ID" value="MFF0004852.1"/>
    <property type="molecule type" value="Genomic_DNA"/>
</dbReference>
<proteinExistence type="predicted"/>
<name>A0ABW6MV16_9ACTN</name>
<keyword evidence="3" id="KW-1185">Reference proteome</keyword>
<feature type="compositionally biased region" description="Pro residues" evidence="1">
    <location>
        <begin position="10"/>
        <end position="20"/>
    </location>
</feature>
<protein>
    <submittedName>
        <fullName evidence="2">Uncharacterized protein</fullName>
    </submittedName>
</protein>
<sequence>MSTTDDLPAPGAPEPGPAPEPRQEAPPAGHDEPPAPDGTTPADPGEEAGPGPDGDGRHEEEPGEAADSPPGDDTPAQPRARDAEDKYKAEALSVAAFNETFNNAMAFGGNAYTLNVGTAKGAELQLIRLDATEAARQHQLHHPAPQQDRMAETLHDHHLVVLVGQRGSGREGTGTFLLADRCGSDHVAVLHSAEADVLQALVAQARRFMKPGEGVLVGLGARSPGQSTLKALSLLAREIGAYVVLVVKETGTDDDLASPYSVRHQRAELRPVLEAHLRSALDAHRARCADRDRCDRAGLRRFADGVLDDARVSGKLDAARTVDWVTSFARNIAACLHGPEDALDVLLDTPHEDLRSLARRFLKLSEAQDADEPSASEAETHHQAVRISYVLGHDLPLSDVLRMGTRLSAEMLRAEYRESAPARPVFELDLDRLVAPGMGIAAEPGAHLADNPRRARLTDPELMPAVVEVIWHGFGWLRDPLVAWLRAMADDRLERVGARAAVIVGHLLRHDFDGAYRDVVKDWARSPSVRDRRYAATALSVAMAAGDPRLTAQVARQVRDWAGSPRPQLQDSAARAYGTQVGTQDVPGTLRALRDLAGRPALDPYASVAYSTATLFLAKDGAEPVAEALGQWIRSDDGHLPRHAVRTLLVLGPLAAGPELLFRSTLAHQAMGSPAREETLLLLWQRALIDPAHSGQAWHQLRDWLVAADEDPELSLFLEKFALRAWQPRVLSRRAVFHLSIWARQQPDARLVAQLLRALRGR</sequence>
<gene>
    <name evidence="2" type="ORF">ACFYQT_15650</name>
</gene>
<evidence type="ECO:0000313" key="2">
    <source>
        <dbReference type="EMBL" id="MFF0004852.1"/>
    </source>
</evidence>
<reference evidence="2 3" key="1">
    <citation type="submission" date="2024-10" db="EMBL/GenBank/DDBJ databases">
        <title>The Natural Products Discovery Center: Release of the First 8490 Sequenced Strains for Exploring Actinobacteria Biosynthetic Diversity.</title>
        <authorList>
            <person name="Kalkreuter E."/>
            <person name="Kautsar S.A."/>
            <person name="Yang D."/>
            <person name="Bader C.D."/>
            <person name="Teijaro C.N."/>
            <person name="Fluegel L."/>
            <person name="Davis C.M."/>
            <person name="Simpson J.R."/>
            <person name="Lauterbach L."/>
            <person name="Steele A.D."/>
            <person name="Gui C."/>
            <person name="Meng S."/>
            <person name="Li G."/>
            <person name="Viehrig K."/>
            <person name="Ye F."/>
            <person name="Su P."/>
            <person name="Kiefer A.F."/>
            <person name="Nichols A."/>
            <person name="Cepeda A.J."/>
            <person name="Yan W."/>
            <person name="Fan B."/>
            <person name="Jiang Y."/>
            <person name="Adhikari A."/>
            <person name="Zheng C.-J."/>
            <person name="Schuster L."/>
            <person name="Cowan T.M."/>
            <person name="Smanski M.J."/>
            <person name="Chevrette M.G."/>
            <person name="De Carvalho L.P.S."/>
            <person name="Shen B."/>
        </authorList>
    </citation>
    <scope>NUCLEOTIDE SEQUENCE [LARGE SCALE GENOMIC DNA]</scope>
    <source>
        <strain evidence="2 3">NPDC005497</strain>
    </source>
</reference>
<organism evidence="2 3">
    <name type="scientific">Streptomyces tibetensis</name>
    <dbReference type="NCBI Taxonomy" id="2382123"/>
    <lineage>
        <taxon>Bacteria</taxon>
        <taxon>Bacillati</taxon>
        <taxon>Actinomycetota</taxon>
        <taxon>Actinomycetes</taxon>
        <taxon>Kitasatosporales</taxon>
        <taxon>Streptomycetaceae</taxon>
        <taxon>Streptomyces</taxon>
    </lineage>
</organism>
<dbReference type="Proteomes" id="UP001601422">
    <property type="component" value="Unassembled WGS sequence"/>
</dbReference>
<accession>A0ABW6MV16</accession>
<comment type="caution">
    <text evidence="2">The sequence shown here is derived from an EMBL/GenBank/DDBJ whole genome shotgun (WGS) entry which is preliminary data.</text>
</comment>
<evidence type="ECO:0000256" key="1">
    <source>
        <dbReference type="SAM" id="MobiDB-lite"/>
    </source>
</evidence>